<protein>
    <recommendedName>
        <fullName evidence="4">ABC transporter domain-containing protein</fullName>
    </recommendedName>
</protein>
<evidence type="ECO:0000259" key="4">
    <source>
        <dbReference type="PROSITE" id="PS50893"/>
    </source>
</evidence>
<dbReference type="CDD" id="cd03293">
    <property type="entry name" value="ABC_NrtD_SsuB_transporters"/>
    <property type="match status" value="1"/>
</dbReference>
<dbReference type="GO" id="GO:0016887">
    <property type="term" value="F:ATP hydrolysis activity"/>
    <property type="evidence" value="ECO:0007669"/>
    <property type="project" value="InterPro"/>
</dbReference>
<dbReference type="InterPro" id="IPR017871">
    <property type="entry name" value="ABC_transporter-like_CS"/>
</dbReference>
<reference evidence="5" key="1">
    <citation type="submission" date="2018-05" db="EMBL/GenBank/DDBJ databases">
        <authorList>
            <person name="Lanie J.A."/>
            <person name="Ng W.-L."/>
            <person name="Kazmierczak K.M."/>
            <person name="Andrzejewski T.M."/>
            <person name="Davidsen T.M."/>
            <person name="Wayne K.J."/>
            <person name="Tettelin H."/>
            <person name="Glass J.I."/>
            <person name="Rusch D."/>
            <person name="Podicherti R."/>
            <person name="Tsui H.-C.T."/>
            <person name="Winkler M.E."/>
        </authorList>
    </citation>
    <scope>NUCLEOTIDE SEQUENCE</scope>
</reference>
<name>A0A381YEA1_9ZZZZ</name>
<organism evidence="5">
    <name type="scientific">marine metagenome</name>
    <dbReference type="NCBI Taxonomy" id="408172"/>
    <lineage>
        <taxon>unclassified sequences</taxon>
        <taxon>metagenomes</taxon>
        <taxon>ecological metagenomes</taxon>
    </lineage>
</organism>
<dbReference type="InterPro" id="IPR003439">
    <property type="entry name" value="ABC_transporter-like_ATP-bd"/>
</dbReference>
<dbReference type="PROSITE" id="PS00211">
    <property type="entry name" value="ABC_TRANSPORTER_1"/>
    <property type="match status" value="1"/>
</dbReference>
<evidence type="ECO:0000256" key="3">
    <source>
        <dbReference type="ARBA" id="ARBA00022840"/>
    </source>
</evidence>
<dbReference type="GO" id="GO:0005524">
    <property type="term" value="F:ATP binding"/>
    <property type="evidence" value="ECO:0007669"/>
    <property type="project" value="UniProtKB-KW"/>
</dbReference>
<dbReference type="InterPro" id="IPR003593">
    <property type="entry name" value="AAA+_ATPase"/>
</dbReference>
<dbReference type="AlphaFoldDB" id="A0A381YEA1"/>
<dbReference type="PANTHER" id="PTHR42788">
    <property type="entry name" value="TAURINE IMPORT ATP-BINDING PROTEIN-RELATED"/>
    <property type="match status" value="1"/>
</dbReference>
<evidence type="ECO:0000256" key="1">
    <source>
        <dbReference type="ARBA" id="ARBA00022448"/>
    </source>
</evidence>
<dbReference type="PANTHER" id="PTHR42788:SF13">
    <property type="entry name" value="ALIPHATIC SULFONATES IMPORT ATP-BINDING PROTEIN SSUB"/>
    <property type="match status" value="1"/>
</dbReference>
<gene>
    <name evidence="5" type="ORF">METZ01_LOCUS127786</name>
</gene>
<dbReference type="SUPFAM" id="SSF52540">
    <property type="entry name" value="P-loop containing nucleoside triphosphate hydrolases"/>
    <property type="match status" value="1"/>
</dbReference>
<keyword evidence="3" id="KW-0067">ATP-binding</keyword>
<keyword evidence="1" id="KW-0813">Transport</keyword>
<dbReference type="EMBL" id="UINC01017945">
    <property type="protein sequence ID" value="SVA74932.1"/>
    <property type="molecule type" value="Genomic_DNA"/>
</dbReference>
<sequence>MGNPNRGHALAVDRVRHTYGQGQAAFEALGEISFEVPAGSVACIVGESGCGKSTLMRIMAGLIRPSDGTVSVRGTPIDDVPEDMAMVFQDYGRSLFPWLRIRQNVEFPLKHLDRATRRERAAEALESVGLTGHEGKYPWELSGGMQQRVAIARALAVNPRILLMDEPFASVDAQTREGLEDLLLKIHADLGITVVLVTHDIDESVYLADRVIALGMSPGTVLEMIDVDLSRPRDQLATKEHPDFLAHRHRVYQLLHRSDG</sequence>
<evidence type="ECO:0000313" key="5">
    <source>
        <dbReference type="EMBL" id="SVA74932.1"/>
    </source>
</evidence>
<keyword evidence="2" id="KW-0547">Nucleotide-binding</keyword>
<evidence type="ECO:0000256" key="2">
    <source>
        <dbReference type="ARBA" id="ARBA00022741"/>
    </source>
</evidence>
<feature type="domain" description="ABC transporter" evidence="4">
    <location>
        <begin position="10"/>
        <end position="241"/>
    </location>
</feature>
<dbReference type="SMART" id="SM00382">
    <property type="entry name" value="AAA"/>
    <property type="match status" value="1"/>
</dbReference>
<dbReference type="Gene3D" id="3.40.50.300">
    <property type="entry name" value="P-loop containing nucleotide triphosphate hydrolases"/>
    <property type="match status" value="1"/>
</dbReference>
<dbReference type="PROSITE" id="PS50893">
    <property type="entry name" value="ABC_TRANSPORTER_2"/>
    <property type="match status" value="1"/>
</dbReference>
<dbReference type="Pfam" id="PF00005">
    <property type="entry name" value="ABC_tran"/>
    <property type="match status" value="1"/>
</dbReference>
<accession>A0A381YEA1</accession>
<dbReference type="InterPro" id="IPR027417">
    <property type="entry name" value="P-loop_NTPase"/>
</dbReference>
<proteinExistence type="predicted"/>
<dbReference type="InterPro" id="IPR050166">
    <property type="entry name" value="ABC_transporter_ATP-bind"/>
</dbReference>